<organism evidence="2">
    <name type="scientific">Arundo donax</name>
    <name type="common">Giant reed</name>
    <name type="synonym">Donax arundinaceus</name>
    <dbReference type="NCBI Taxonomy" id="35708"/>
    <lineage>
        <taxon>Eukaryota</taxon>
        <taxon>Viridiplantae</taxon>
        <taxon>Streptophyta</taxon>
        <taxon>Embryophyta</taxon>
        <taxon>Tracheophyta</taxon>
        <taxon>Spermatophyta</taxon>
        <taxon>Magnoliopsida</taxon>
        <taxon>Liliopsida</taxon>
        <taxon>Poales</taxon>
        <taxon>Poaceae</taxon>
        <taxon>PACMAD clade</taxon>
        <taxon>Arundinoideae</taxon>
        <taxon>Arundineae</taxon>
        <taxon>Arundo</taxon>
    </lineage>
</organism>
<proteinExistence type="predicted"/>
<evidence type="ECO:0000313" key="2">
    <source>
        <dbReference type="EMBL" id="JAD43522.1"/>
    </source>
</evidence>
<reference evidence="2" key="1">
    <citation type="submission" date="2014-09" db="EMBL/GenBank/DDBJ databases">
        <authorList>
            <person name="Magalhaes I.L.F."/>
            <person name="Oliveira U."/>
            <person name="Santos F.R."/>
            <person name="Vidigal T.H.D.A."/>
            <person name="Brescovit A.D."/>
            <person name="Santos A.J."/>
        </authorList>
    </citation>
    <scope>NUCLEOTIDE SEQUENCE</scope>
    <source>
        <tissue evidence="2">Shoot tissue taken approximately 20 cm above the soil surface</tissue>
    </source>
</reference>
<feature type="region of interest" description="Disordered" evidence="1">
    <location>
        <begin position="40"/>
        <end position="66"/>
    </location>
</feature>
<evidence type="ECO:0000256" key="1">
    <source>
        <dbReference type="SAM" id="MobiDB-lite"/>
    </source>
</evidence>
<protein>
    <submittedName>
        <fullName evidence="2">Uncharacterized protein</fullName>
    </submittedName>
</protein>
<accession>A0A0A9A8Z6</accession>
<reference evidence="2" key="2">
    <citation type="journal article" date="2015" name="Data Brief">
        <title>Shoot transcriptome of the giant reed, Arundo donax.</title>
        <authorList>
            <person name="Barrero R.A."/>
            <person name="Guerrero F.D."/>
            <person name="Moolhuijzen P."/>
            <person name="Goolsby J.A."/>
            <person name="Tidwell J."/>
            <person name="Bellgard S.E."/>
            <person name="Bellgard M.I."/>
        </authorList>
    </citation>
    <scope>NUCLEOTIDE SEQUENCE</scope>
    <source>
        <tissue evidence="2">Shoot tissue taken approximately 20 cm above the soil surface</tissue>
    </source>
</reference>
<feature type="compositionally biased region" description="Polar residues" evidence="1">
    <location>
        <begin position="48"/>
        <end position="66"/>
    </location>
</feature>
<sequence>MPVCDDNVALDNGPSNLVEWLGDEESYDVDDFIVLSSKKKNKRKSIVQMPTKQSMKGSMKTGSSPK</sequence>
<name>A0A0A9A8Z6_ARUDO</name>
<dbReference type="EMBL" id="GBRH01254373">
    <property type="protein sequence ID" value="JAD43522.1"/>
    <property type="molecule type" value="Transcribed_RNA"/>
</dbReference>
<dbReference type="AlphaFoldDB" id="A0A0A9A8Z6"/>